<protein>
    <recommendedName>
        <fullName evidence="6">Exodeoxyribonuclease 7 small subunit</fullName>
        <ecNumber evidence="6">3.1.11.6</ecNumber>
    </recommendedName>
    <alternativeName>
        <fullName evidence="6">Exodeoxyribonuclease VII small subunit</fullName>
        <shortName evidence="6">Exonuclease VII small subunit</shortName>
    </alternativeName>
</protein>
<comment type="subcellular location">
    <subcellularLocation>
        <location evidence="6">Cytoplasm</location>
    </subcellularLocation>
</comment>
<dbReference type="OrthoDB" id="9798666at2"/>
<keyword evidence="4 6" id="KW-0378">Hydrolase</keyword>
<dbReference type="InterPro" id="IPR003761">
    <property type="entry name" value="Exonuc_VII_S"/>
</dbReference>
<gene>
    <name evidence="6" type="primary">xseB</name>
    <name evidence="7" type="ORF">SAMN02745133_00824</name>
</gene>
<evidence type="ECO:0000313" key="7">
    <source>
        <dbReference type="EMBL" id="SHE62665.1"/>
    </source>
</evidence>
<dbReference type="AlphaFoldDB" id="A0A1M4V137"/>
<reference evidence="8" key="1">
    <citation type="submission" date="2016-11" db="EMBL/GenBank/DDBJ databases">
        <authorList>
            <person name="Varghese N."/>
            <person name="Submissions S."/>
        </authorList>
    </citation>
    <scope>NUCLEOTIDE SEQUENCE [LARGE SCALE GENOMIC DNA]</scope>
    <source>
        <strain evidence="8">DSM 12395</strain>
    </source>
</reference>
<comment type="subunit">
    <text evidence="6">Heterooligomer composed of large and small subunits.</text>
</comment>
<dbReference type="STRING" id="1121429.SAMN02745133_00824"/>
<evidence type="ECO:0000256" key="3">
    <source>
        <dbReference type="ARBA" id="ARBA00022722"/>
    </source>
</evidence>
<evidence type="ECO:0000256" key="5">
    <source>
        <dbReference type="ARBA" id="ARBA00022839"/>
    </source>
</evidence>
<dbReference type="PANTHER" id="PTHR34137">
    <property type="entry name" value="EXODEOXYRIBONUCLEASE 7 SMALL SUBUNIT"/>
    <property type="match status" value="1"/>
</dbReference>
<dbReference type="NCBIfam" id="TIGR01280">
    <property type="entry name" value="xseB"/>
    <property type="match status" value="1"/>
</dbReference>
<organism evidence="7 8">
    <name type="scientific">Desulforamulus putei DSM 12395</name>
    <dbReference type="NCBI Taxonomy" id="1121429"/>
    <lineage>
        <taxon>Bacteria</taxon>
        <taxon>Bacillati</taxon>
        <taxon>Bacillota</taxon>
        <taxon>Clostridia</taxon>
        <taxon>Eubacteriales</taxon>
        <taxon>Peptococcaceae</taxon>
        <taxon>Desulforamulus</taxon>
    </lineage>
</organism>
<name>A0A1M4V137_9FIRM</name>
<evidence type="ECO:0000256" key="6">
    <source>
        <dbReference type="HAMAP-Rule" id="MF_00337"/>
    </source>
</evidence>
<dbReference type="GO" id="GO:0006308">
    <property type="term" value="P:DNA catabolic process"/>
    <property type="evidence" value="ECO:0007669"/>
    <property type="project" value="UniProtKB-UniRule"/>
</dbReference>
<dbReference type="GO" id="GO:0005829">
    <property type="term" value="C:cytosol"/>
    <property type="evidence" value="ECO:0007669"/>
    <property type="project" value="TreeGrafter"/>
</dbReference>
<comment type="function">
    <text evidence="6">Bidirectionally degrades single-stranded DNA into large acid-insoluble oligonucleotides, which are then degraded further into small acid-soluble oligonucleotides.</text>
</comment>
<evidence type="ECO:0000256" key="2">
    <source>
        <dbReference type="ARBA" id="ARBA00022490"/>
    </source>
</evidence>
<dbReference type="GO" id="GO:0009318">
    <property type="term" value="C:exodeoxyribonuclease VII complex"/>
    <property type="evidence" value="ECO:0007669"/>
    <property type="project" value="UniProtKB-UniRule"/>
</dbReference>
<dbReference type="GO" id="GO:0008855">
    <property type="term" value="F:exodeoxyribonuclease VII activity"/>
    <property type="evidence" value="ECO:0007669"/>
    <property type="project" value="UniProtKB-UniRule"/>
</dbReference>
<keyword evidence="5 6" id="KW-0269">Exonuclease</keyword>
<dbReference type="EMBL" id="FQUY01000003">
    <property type="protein sequence ID" value="SHE62665.1"/>
    <property type="molecule type" value="Genomic_DNA"/>
</dbReference>
<evidence type="ECO:0000256" key="4">
    <source>
        <dbReference type="ARBA" id="ARBA00022801"/>
    </source>
</evidence>
<keyword evidence="8" id="KW-1185">Reference proteome</keyword>
<sequence length="78" mass="8734">MEVEKLSFEQALGRLEEVVRELESNQLLLDRALELFAEGITLSKYCNSCLEQAEQKISMLMADGELKEAPSVCQGGNR</sequence>
<proteinExistence type="inferred from homology"/>
<keyword evidence="3 6" id="KW-0540">Nuclease</keyword>
<dbReference type="Proteomes" id="UP000184148">
    <property type="component" value="Unassembled WGS sequence"/>
</dbReference>
<dbReference type="HAMAP" id="MF_00337">
    <property type="entry name" value="Exonuc_7_S"/>
    <property type="match status" value="1"/>
</dbReference>
<dbReference type="PANTHER" id="PTHR34137:SF1">
    <property type="entry name" value="EXODEOXYRIBONUCLEASE 7 SMALL SUBUNIT"/>
    <property type="match status" value="1"/>
</dbReference>
<evidence type="ECO:0000256" key="1">
    <source>
        <dbReference type="ARBA" id="ARBA00009998"/>
    </source>
</evidence>
<dbReference type="Gene3D" id="1.10.287.1040">
    <property type="entry name" value="Exonuclease VII, small subunit"/>
    <property type="match status" value="1"/>
</dbReference>
<keyword evidence="2 6" id="KW-0963">Cytoplasm</keyword>
<dbReference type="EC" id="3.1.11.6" evidence="6"/>
<dbReference type="InterPro" id="IPR037004">
    <property type="entry name" value="Exonuc_VII_ssu_sf"/>
</dbReference>
<dbReference type="SUPFAM" id="SSF116842">
    <property type="entry name" value="XseB-like"/>
    <property type="match status" value="1"/>
</dbReference>
<evidence type="ECO:0000313" key="8">
    <source>
        <dbReference type="Proteomes" id="UP000184148"/>
    </source>
</evidence>
<comment type="catalytic activity">
    <reaction evidence="6">
        <text>Exonucleolytic cleavage in either 5'- to 3'- or 3'- to 5'-direction to yield nucleoside 5'-phosphates.</text>
        <dbReference type="EC" id="3.1.11.6"/>
    </reaction>
</comment>
<dbReference type="Pfam" id="PF02609">
    <property type="entry name" value="Exonuc_VII_S"/>
    <property type="match status" value="1"/>
</dbReference>
<accession>A0A1M4V137</accession>
<dbReference type="RefSeq" id="WP_073236140.1">
    <property type="nucleotide sequence ID" value="NZ_FQUY01000003.1"/>
</dbReference>
<comment type="similarity">
    <text evidence="1 6">Belongs to the XseB family.</text>
</comment>
<dbReference type="PIRSF" id="PIRSF006488">
    <property type="entry name" value="Exonuc_VII_S"/>
    <property type="match status" value="1"/>
</dbReference>